<feature type="domain" description="Bacterial alpha-L-rhamnosidase N-terminal" evidence="5">
    <location>
        <begin position="169"/>
        <end position="337"/>
    </location>
</feature>
<keyword evidence="9" id="KW-1185">Reference proteome</keyword>
<feature type="domain" description="Alpha-L-rhamnosidase six-hairpin glycosidase" evidence="6">
    <location>
        <begin position="459"/>
        <end position="812"/>
    </location>
</feature>
<dbReference type="Pfam" id="PF17390">
    <property type="entry name" value="Bac_rhamnosid_C"/>
    <property type="match status" value="1"/>
</dbReference>
<accession>A0ABR1Q150</accession>
<evidence type="ECO:0000256" key="3">
    <source>
        <dbReference type="ARBA" id="ARBA00022801"/>
    </source>
</evidence>
<comment type="caution">
    <text evidence="8">The sequence shown here is derived from an EMBL/GenBank/DDBJ whole genome shotgun (WGS) entry which is preliminary data.</text>
</comment>
<evidence type="ECO:0000259" key="4">
    <source>
        <dbReference type="Pfam" id="PF05592"/>
    </source>
</evidence>
<dbReference type="Gene3D" id="2.60.40.10">
    <property type="entry name" value="Immunoglobulins"/>
    <property type="match status" value="1"/>
</dbReference>
<dbReference type="InterPro" id="IPR008928">
    <property type="entry name" value="6-hairpin_glycosidase_sf"/>
</dbReference>
<sequence>MQPLIENVRIEHHPTGLGIPHPSPRISWGYRGEDSKKPPKNWLQVSYEIQVRHSRSNHPDVLSFTVDSRNNIFVPWPDDPLVSRERTHLRVRAKGGSFPDPLTGLKTALSKIQPAWTEWSDWILVEAALLDGRAIHYQCNEYSDTGEDQKIEKFRPIWLGRDVDLPAKPGRARLYITALGVYEAYVNRRRVGNECMAPGWTSYNKRLQYQVFDVKDLLIEGTNAIDIHVVEGWYAGRLLWGEKGRTCIYGKEIGALAQLEIYPAEDDLAPKLLVCSDKKWIWRKSTTISSSIYDGEHYEVCDQTWIDANLPWEPVKTIDPFPEAALIATPCPPVHIHRTVQPKNIFTSPSGKTLVDFGQNFVGRINIKNLKRDKGQTVIIRHAEVLEDGELGTRPLRSARATDTITFRSPRPLGSWSPLFTFHGFRYVELTGWSLDDTLEPVTPDSISAHVLCSAIEPLGSFECSNPDLERLHKNVEWSVLSNFLSVPTDCPQRDERLGWTGDIQVFAPTASFLFDCAGMLSNWLIDLTLDQETSNWVVPFVAPDVLTMTKTITPRPQAVWDDTVVLLPWTIYLYSGDKTALEFCWYCMRKYVEGQLGDWLDPAAPPDDPGAARTDGTLVADAYLVHVTRVMYRISKVLNEPDDVSKWYQEEAQRLVKAFRAKYMTSIGLVAGDTQTSLALALVFGLHHDSNHHGRATAVSRLIRLVRTAKFKVNTGFAGTPAVLPALTSVPGSAIRMPGVEFQQQDTALQTAYGLLLNKDCPSMLYPVTKGATTIWERWDSMLPDGSINPGTMTSFNHYALGSIATWLYSVMGGLSPYVTPTPAATGTGREPSDEELGLDENVVGWRKIRIQPQPGGDVDWCKTSYKGGCGPVECRWELERDVKDHETGTLRTKFKMDVIVPPNATAVVKLPDANAPDDAPGIEVGSGAHQFECWFRDPGRWPPQAVVTSLESSNN</sequence>
<proteinExistence type="predicted"/>
<dbReference type="PANTHER" id="PTHR33307:SF6">
    <property type="entry name" value="ALPHA-RHAMNOSIDASE (EUROFUNG)-RELATED"/>
    <property type="match status" value="1"/>
</dbReference>
<evidence type="ECO:0000259" key="5">
    <source>
        <dbReference type="Pfam" id="PF08531"/>
    </source>
</evidence>
<dbReference type="RefSeq" id="XP_066695749.1">
    <property type="nucleotide sequence ID" value="XM_066849053.1"/>
</dbReference>
<dbReference type="Gene3D" id="2.60.120.260">
    <property type="entry name" value="Galactose-binding domain-like"/>
    <property type="match status" value="2"/>
</dbReference>
<dbReference type="Pfam" id="PF05592">
    <property type="entry name" value="Bac_rhamnosid"/>
    <property type="match status" value="1"/>
</dbReference>
<dbReference type="Proteomes" id="UP001391051">
    <property type="component" value="Unassembled WGS sequence"/>
</dbReference>
<reference evidence="8 9" key="1">
    <citation type="submission" date="2023-01" db="EMBL/GenBank/DDBJ databases">
        <title>Analysis of 21 Apiospora genomes using comparative genomics revels a genus with tremendous synthesis potential of carbohydrate active enzymes and secondary metabolites.</title>
        <authorList>
            <person name="Sorensen T."/>
        </authorList>
    </citation>
    <scope>NUCLEOTIDE SEQUENCE [LARGE SCALE GENOMIC DNA]</scope>
    <source>
        <strain evidence="8 9">CBS 24483</strain>
    </source>
</reference>
<dbReference type="GeneID" id="92082115"/>
<evidence type="ECO:0000256" key="2">
    <source>
        <dbReference type="ARBA" id="ARBA00012652"/>
    </source>
</evidence>
<keyword evidence="3" id="KW-0378">Hydrolase</keyword>
<dbReference type="InterPro" id="IPR013783">
    <property type="entry name" value="Ig-like_fold"/>
</dbReference>
<dbReference type="InterPro" id="IPR012341">
    <property type="entry name" value="6hp_glycosidase-like_sf"/>
</dbReference>
<dbReference type="InterPro" id="IPR008902">
    <property type="entry name" value="Rhamnosid_concanavalin"/>
</dbReference>
<feature type="domain" description="Alpha-L-rhamnosidase concanavalin-like" evidence="4">
    <location>
        <begin position="348"/>
        <end position="451"/>
    </location>
</feature>
<feature type="domain" description="Alpha-L-rhamnosidase C-terminal" evidence="7">
    <location>
        <begin position="839"/>
        <end position="916"/>
    </location>
</feature>
<dbReference type="InterPro" id="IPR035396">
    <property type="entry name" value="Bac_rhamnosid6H"/>
</dbReference>
<gene>
    <name evidence="8" type="ORF">PG986_012831</name>
</gene>
<dbReference type="Pfam" id="PF25788">
    <property type="entry name" value="Ig_Rha78A_N"/>
    <property type="match status" value="1"/>
</dbReference>
<evidence type="ECO:0000313" key="9">
    <source>
        <dbReference type="Proteomes" id="UP001391051"/>
    </source>
</evidence>
<evidence type="ECO:0000256" key="1">
    <source>
        <dbReference type="ARBA" id="ARBA00001445"/>
    </source>
</evidence>
<name>A0ABR1Q150_9PEZI</name>
<dbReference type="InterPro" id="IPR013737">
    <property type="entry name" value="Bac_rhamnosid_N"/>
</dbReference>
<dbReference type="SUPFAM" id="SSF48208">
    <property type="entry name" value="Six-hairpin glycosidases"/>
    <property type="match status" value="1"/>
</dbReference>
<dbReference type="Pfam" id="PF08531">
    <property type="entry name" value="Bac_rhamnosid_N"/>
    <property type="match status" value="1"/>
</dbReference>
<protein>
    <recommendedName>
        <fullName evidence="2">alpha-L-rhamnosidase</fullName>
        <ecNumber evidence="2">3.2.1.40</ecNumber>
    </recommendedName>
</protein>
<dbReference type="EC" id="3.2.1.40" evidence="2"/>
<evidence type="ECO:0000259" key="7">
    <source>
        <dbReference type="Pfam" id="PF17390"/>
    </source>
</evidence>
<comment type="catalytic activity">
    <reaction evidence="1">
        <text>Hydrolysis of terminal non-reducing alpha-L-rhamnose residues in alpha-L-rhamnosides.</text>
        <dbReference type="EC" id="3.2.1.40"/>
    </reaction>
</comment>
<dbReference type="InterPro" id="IPR016007">
    <property type="entry name" value="Alpha_rhamnosid"/>
</dbReference>
<organism evidence="8 9">
    <name type="scientific">Apiospora aurea</name>
    <dbReference type="NCBI Taxonomy" id="335848"/>
    <lineage>
        <taxon>Eukaryota</taxon>
        <taxon>Fungi</taxon>
        <taxon>Dikarya</taxon>
        <taxon>Ascomycota</taxon>
        <taxon>Pezizomycotina</taxon>
        <taxon>Sordariomycetes</taxon>
        <taxon>Xylariomycetidae</taxon>
        <taxon>Amphisphaeriales</taxon>
        <taxon>Apiosporaceae</taxon>
        <taxon>Apiospora</taxon>
    </lineage>
</organism>
<dbReference type="PANTHER" id="PTHR33307">
    <property type="entry name" value="ALPHA-RHAMNOSIDASE (EUROFUNG)"/>
    <property type="match status" value="1"/>
</dbReference>
<dbReference type="InterPro" id="IPR035398">
    <property type="entry name" value="Bac_rhamnosid_C"/>
</dbReference>
<dbReference type="EMBL" id="JAQQWE010000008">
    <property type="protein sequence ID" value="KAK7943718.1"/>
    <property type="molecule type" value="Genomic_DNA"/>
</dbReference>
<evidence type="ECO:0000313" key="8">
    <source>
        <dbReference type="EMBL" id="KAK7943718.1"/>
    </source>
</evidence>
<dbReference type="Gene3D" id="2.60.420.10">
    <property type="entry name" value="Maltose phosphorylase, domain 3"/>
    <property type="match status" value="1"/>
</dbReference>
<evidence type="ECO:0000259" key="6">
    <source>
        <dbReference type="Pfam" id="PF17389"/>
    </source>
</evidence>
<dbReference type="Pfam" id="PF17389">
    <property type="entry name" value="Bac_rhamnosid6H"/>
    <property type="match status" value="1"/>
</dbReference>
<dbReference type="Gene3D" id="1.50.10.10">
    <property type="match status" value="1"/>
</dbReference>